<comment type="caution">
    <text evidence="1">The sequence shown here is derived from an EMBL/GenBank/DDBJ whole genome shotgun (WGS) entry which is preliminary data.</text>
</comment>
<evidence type="ECO:0000313" key="2">
    <source>
        <dbReference type="Proteomes" id="UP000562352"/>
    </source>
</evidence>
<protein>
    <submittedName>
        <fullName evidence="1">Uncharacterized protein</fullName>
    </submittedName>
</protein>
<sequence>MRHAFMSTRTIPVTHAKDMTLVDLIDLIDLGEGGLR</sequence>
<accession>A0A841D619</accession>
<organism evidence="1 2">
    <name type="scientific">Planomonospora venezuelensis</name>
    <dbReference type="NCBI Taxonomy" id="1999"/>
    <lineage>
        <taxon>Bacteria</taxon>
        <taxon>Bacillati</taxon>
        <taxon>Actinomycetota</taxon>
        <taxon>Actinomycetes</taxon>
        <taxon>Streptosporangiales</taxon>
        <taxon>Streptosporangiaceae</taxon>
        <taxon>Planomonospora</taxon>
    </lineage>
</organism>
<dbReference type="AlphaFoldDB" id="A0A841D619"/>
<name>A0A841D619_PLAVE</name>
<gene>
    <name evidence="1" type="ORF">FHS22_005383</name>
</gene>
<evidence type="ECO:0000313" key="1">
    <source>
        <dbReference type="EMBL" id="MBB5966092.1"/>
    </source>
</evidence>
<dbReference type="EMBL" id="JACHJJ010000021">
    <property type="protein sequence ID" value="MBB5966092.1"/>
    <property type="molecule type" value="Genomic_DNA"/>
</dbReference>
<reference evidence="1 2" key="1">
    <citation type="submission" date="2020-08" db="EMBL/GenBank/DDBJ databases">
        <title>Genomic Encyclopedia of Type Strains, Phase III (KMG-III): the genomes of soil and plant-associated and newly described type strains.</title>
        <authorList>
            <person name="Whitman W."/>
        </authorList>
    </citation>
    <scope>NUCLEOTIDE SEQUENCE [LARGE SCALE GENOMIC DNA]</scope>
    <source>
        <strain evidence="1 2">CECT 3303</strain>
    </source>
</reference>
<proteinExistence type="predicted"/>
<dbReference type="Proteomes" id="UP000562352">
    <property type="component" value="Unassembled WGS sequence"/>
</dbReference>
<keyword evidence="2" id="KW-1185">Reference proteome</keyword>